<comment type="similarity">
    <text evidence="11">Belongs to the Thz kinase family.</text>
</comment>
<sequence length="276" mass="28771">MHDLADLLPVTRRSAPLVHFITNYVTVNDCANITIAAGGSPIMADDPAESEDITRLCAALVLNMGTPCARTRDAMLAAGQEANRLGHPVVFDPVGAGASAFRNSVALDILRHVRPTVIKGNISEIRFLAEGVGSAKGVGACPTELVNEANLAEALSVARRLHAATGAVIVISGPIDLVADGDSAWAVDNGHPMMARLSGTGCMSAGVIACHCGAHPGEPLRAALCGMVCMGISGELAHQRLTADEGTGSYRVRLHDAMSRLDADILRRACRVRQLA</sequence>
<dbReference type="Proteomes" id="UP000823821">
    <property type="component" value="Unassembled WGS sequence"/>
</dbReference>
<organism evidence="12 13">
    <name type="scientific">Candidatus Desulfovibrio intestinavium</name>
    <dbReference type="NCBI Taxonomy" id="2838534"/>
    <lineage>
        <taxon>Bacteria</taxon>
        <taxon>Pseudomonadati</taxon>
        <taxon>Thermodesulfobacteriota</taxon>
        <taxon>Desulfovibrionia</taxon>
        <taxon>Desulfovibrionales</taxon>
        <taxon>Desulfovibrionaceae</taxon>
        <taxon>Desulfovibrio</taxon>
    </lineage>
</organism>
<keyword evidence="9 11" id="KW-0460">Magnesium</keyword>
<dbReference type="SUPFAM" id="SSF53613">
    <property type="entry name" value="Ribokinase-like"/>
    <property type="match status" value="1"/>
</dbReference>
<evidence type="ECO:0000313" key="12">
    <source>
        <dbReference type="EMBL" id="HJA80065.1"/>
    </source>
</evidence>
<comment type="pathway">
    <text evidence="3 11">Cofactor biosynthesis; thiamine diphosphate biosynthesis; 4-methyl-5-(2-phosphoethyl)-thiazole from 5-(2-hydroxyethyl)-4-methylthiazole: step 1/1.</text>
</comment>
<dbReference type="GO" id="GO:0004417">
    <property type="term" value="F:hydroxyethylthiazole kinase activity"/>
    <property type="evidence" value="ECO:0007669"/>
    <property type="project" value="UniProtKB-UniRule"/>
</dbReference>
<dbReference type="InterPro" id="IPR029056">
    <property type="entry name" value="Ribokinase-like"/>
</dbReference>
<protein>
    <recommendedName>
        <fullName evidence="11">Hydroxyethylthiazole kinase</fullName>
        <ecNumber evidence="11">2.7.1.50</ecNumber>
    </recommendedName>
    <alternativeName>
        <fullName evidence="11">4-methyl-5-beta-hydroxyethylthiazole kinase</fullName>
        <shortName evidence="11">TH kinase</shortName>
        <shortName evidence="11">Thz kinase</shortName>
    </alternativeName>
</protein>
<evidence type="ECO:0000256" key="8">
    <source>
        <dbReference type="ARBA" id="ARBA00022840"/>
    </source>
</evidence>
<evidence type="ECO:0000256" key="11">
    <source>
        <dbReference type="HAMAP-Rule" id="MF_00228"/>
    </source>
</evidence>
<keyword evidence="8 11" id="KW-0067">ATP-binding</keyword>
<reference evidence="12" key="1">
    <citation type="journal article" date="2021" name="PeerJ">
        <title>Extensive microbial diversity within the chicken gut microbiome revealed by metagenomics and culture.</title>
        <authorList>
            <person name="Gilroy R."/>
            <person name="Ravi A."/>
            <person name="Getino M."/>
            <person name="Pursley I."/>
            <person name="Horton D.L."/>
            <person name="Alikhan N.F."/>
            <person name="Baker D."/>
            <person name="Gharbi K."/>
            <person name="Hall N."/>
            <person name="Watson M."/>
            <person name="Adriaenssens E.M."/>
            <person name="Foster-Nyarko E."/>
            <person name="Jarju S."/>
            <person name="Secka A."/>
            <person name="Antonio M."/>
            <person name="Oren A."/>
            <person name="Chaudhuri R.R."/>
            <person name="La Ragione R."/>
            <person name="Hildebrand F."/>
            <person name="Pallen M.J."/>
        </authorList>
    </citation>
    <scope>NUCLEOTIDE SEQUENCE</scope>
    <source>
        <strain evidence="12">5032</strain>
    </source>
</reference>
<evidence type="ECO:0000256" key="3">
    <source>
        <dbReference type="ARBA" id="ARBA00004868"/>
    </source>
</evidence>
<keyword evidence="10 11" id="KW-0784">Thiamine biosynthesis</keyword>
<dbReference type="EMBL" id="DWZD01000053">
    <property type="protein sequence ID" value="HJA80065.1"/>
    <property type="molecule type" value="Genomic_DNA"/>
</dbReference>
<dbReference type="GO" id="GO:0005524">
    <property type="term" value="F:ATP binding"/>
    <property type="evidence" value="ECO:0007669"/>
    <property type="project" value="UniProtKB-UniRule"/>
</dbReference>
<evidence type="ECO:0000256" key="4">
    <source>
        <dbReference type="ARBA" id="ARBA00022679"/>
    </source>
</evidence>
<feature type="binding site" evidence="11">
    <location>
        <position position="199"/>
    </location>
    <ligand>
        <name>substrate</name>
    </ligand>
</feature>
<accession>A0A9D2HPZ2</accession>
<dbReference type="Gene3D" id="3.40.1190.20">
    <property type="match status" value="1"/>
</dbReference>
<dbReference type="CDD" id="cd01170">
    <property type="entry name" value="THZ_kinase"/>
    <property type="match status" value="1"/>
</dbReference>
<evidence type="ECO:0000256" key="5">
    <source>
        <dbReference type="ARBA" id="ARBA00022723"/>
    </source>
</evidence>
<dbReference type="EC" id="2.7.1.50" evidence="11"/>
<dbReference type="Pfam" id="PF02110">
    <property type="entry name" value="HK"/>
    <property type="match status" value="1"/>
</dbReference>
<comment type="caution">
    <text evidence="12">The sequence shown here is derived from an EMBL/GenBank/DDBJ whole genome shotgun (WGS) entry which is preliminary data.</text>
</comment>
<dbReference type="InterPro" id="IPR000417">
    <property type="entry name" value="Hyethyz_kinase"/>
</dbReference>
<feature type="binding site" evidence="11">
    <location>
        <position position="43"/>
    </location>
    <ligand>
        <name>substrate</name>
    </ligand>
</feature>
<comment type="cofactor">
    <cofactor evidence="2 11">
        <name>Mg(2+)</name>
        <dbReference type="ChEBI" id="CHEBI:18420"/>
    </cofactor>
</comment>
<dbReference type="GO" id="GO:0009228">
    <property type="term" value="P:thiamine biosynthetic process"/>
    <property type="evidence" value="ECO:0007669"/>
    <property type="project" value="UniProtKB-KW"/>
</dbReference>
<dbReference type="GO" id="GO:0009229">
    <property type="term" value="P:thiamine diphosphate biosynthetic process"/>
    <property type="evidence" value="ECO:0007669"/>
    <property type="project" value="UniProtKB-UniRule"/>
</dbReference>
<reference evidence="12" key="2">
    <citation type="submission" date="2021-04" db="EMBL/GenBank/DDBJ databases">
        <authorList>
            <person name="Gilroy R."/>
        </authorList>
    </citation>
    <scope>NUCLEOTIDE SEQUENCE</scope>
    <source>
        <strain evidence="12">5032</strain>
    </source>
</reference>
<proteinExistence type="inferred from homology"/>
<evidence type="ECO:0000256" key="7">
    <source>
        <dbReference type="ARBA" id="ARBA00022777"/>
    </source>
</evidence>
<keyword evidence="5 11" id="KW-0479">Metal-binding</keyword>
<dbReference type="HAMAP" id="MF_00228">
    <property type="entry name" value="Thz_kinase"/>
    <property type="match status" value="1"/>
</dbReference>
<comment type="catalytic activity">
    <reaction evidence="1 11">
        <text>5-(2-hydroxyethyl)-4-methylthiazole + ATP = 4-methyl-5-(2-phosphooxyethyl)-thiazole + ADP + H(+)</text>
        <dbReference type="Rhea" id="RHEA:24212"/>
        <dbReference type="ChEBI" id="CHEBI:15378"/>
        <dbReference type="ChEBI" id="CHEBI:17957"/>
        <dbReference type="ChEBI" id="CHEBI:30616"/>
        <dbReference type="ChEBI" id="CHEBI:58296"/>
        <dbReference type="ChEBI" id="CHEBI:456216"/>
        <dbReference type="EC" id="2.7.1.50"/>
    </reaction>
</comment>
<keyword evidence="7 11" id="KW-0418">Kinase</keyword>
<dbReference type="PIRSF" id="PIRSF000513">
    <property type="entry name" value="Thz_kinase"/>
    <property type="match status" value="1"/>
</dbReference>
<evidence type="ECO:0000256" key="1">
    <source>
        <dbReference type="ARBA" id="ARBA00001771"/>
    </source>
</evidence>
<dbReference type="GO" id="GO:0000287">
    <property type="term" value="F:magnesium ion binding"/>
    <property type="evidence" value="ECO:0007669"/>
    <property type="project" value="UniProtKB-UniRule"/>
</dbReference>
<dbReference type="PRINTS" id="PR01099">
    <property type="entry name" value="HYETHTZKNASE"/>
</dbReference>
<evidence type="ECO:0000313" key="13">
    <source>
        <dbReference type="Proteomes" id="UP000823821"/>
    </source>
</evidence>
<evidence type="ECO:0000256" key="10">
    <source>
        <dbReference type="ARBA" id="ARBA00022977"/>
    </source>
</evidence>
<evidence type="ECO:0000256" key="9">
    <source>
        <dbReference type="ARBA" id="ARBA00022842"/>
    </source>
</evidence>
<keyword evidence="4 11" id="KW-0808">Transferase</keyword>
<comment type="function">
    <text evidence="11">Catalyzes the phosphorylation of the hydroxyl group of 4-methyl-5-beta-hydroxyethylthiazole (THZ).</text>
</comment>
<feature type="binding site" evidence="11">
    <location>
        <position position="172"/>
    </location>
    <ligand>
        <name>ATP</name>
        <dbReference type="ChEBI" id="CHEBI:30616"/>
    </ligand>
</feature>
<dbReference type="NCBIfam" id="NF006830">
    <property type="entry name" value="PRK09355.1"/>
    <property type="match status" value="1"/>
</dbReference>
<feature type="binding site" evidence="11">
    <location>
        <position position="119"/>
    </location>
    <ligand>
        <name>ATP</name>
        <dbReference type="ChEBI" id="CHEBI:30616"/>
    </ligand>
</feature>
<gene>
    <name evidence="11 12" type="primary">thiM</name>
    <name evidence="12" type="ORF">H9784_10965</name>
</gene>
<evidence type="ECO:0000256" key="2">
    <source>
        <dbReference type="ARBA" id="ARBA00001946"/>
    </source>
</evidence>
<name>A0A9D2HPZ2_9BACT</name>
<dbReference type="AlphaFoldDB" id="A0A9D2HPZ2"/>
<keyword evidence="6 11" id="KW-0547">Nucleotide-binding</keyword>
<evidence type="ECO:0000256" key="6">
    <source>
        <dbReference type="ARBA" id="ARBA00022741"/>
    </source>
</evidence>